<name>A0ABR8N225_9BACL</name>
<keyword evidence="6" id="KW-1185">Reference proteome</keyword>
<dbReference type="InterPro" id="IPR011256">
    <property type="entry name" value="Reg_factor_effector_dom_sf"/>
</dbReference>
<keyword evidence="2" id="KW-0238">DNA-binding</keyword>
<protein>
    <submittedName>
        <fullName evidence="5">AraC family transcriptional regulator</fullName>
    </submittedName>
</protein>
<dbReference type="InterPro" id="IPR010499">
    <property type="entry name" value="AraC_E-bd"/>
</dbReference>
<dbReference type="EMBL" id="JACXZA010000005">
    <property type="protein sequence ID" value="MBD3921321.1"/>
    <property type="molecule type" value="Genomic_DNA"/>
</dbReference>
<dbReference type="Proteomes" id="UP000609346">
    <property type="component" value="Unassembled WGS sequence"/>
</dbReference>
<dbReference type="Pfam" id="PF12833">
    <property type="entry name" value="HTH_18"/>
    <property type="match status" value="1"/>
</dbReference>
<dbReference type="PROSITE" id="PS01124">
    <property type="entry name" value="HTH_ARAC_FAMILY_2"/>
    <property type="match status" value="1"/>
</dbReference>
<dbReference type="InterPro" id="IPR020449">
    <property type="entry name" value="Tscrpt_reg_AraC-type_HTH"/>
</dbReference>
<sequence length="294" mass="34224">MVQMTIDYAEEHLDEELSLSRLAQVAGFSDFHFHRVFQTMAGETVMDYVRQRRLAVSAYRVAYSDERLLDIALQCGFQNHETFTRAFKRMYGRTPGEYRKLGIKPPPYTKLNVLQQYNNPFVGGIQLEHRIINKPAFKVIGYETTTTSCNGDNLREVPAFWQDYINRGLSQQIPNRISTQMAELGICYNFNYETSQFNYLIGMEVDTFDGMLEGQVAREFDETEYAVFTTPLVERALFVHSVQSTWQRIYTEWFPQSGYEHAGKAEFELYDERCNPALPEAQIDIYIPIKRKQG</sequence>
<evidence type="ECO:0000256" key="3">
    <source>
        <dbReference type="ARBA" id="ARBA00023163"/>
    </source>
</evidence>
<dbReference type="SMART" id="SM00871">
    <property type="entry name" value="AraC_E_bind"/>
    <property type="match status" value="1"/>
</dbReference>
<dbReference type="InterPro" id="IPR018060">
    <property type="entry name" value="HTH_AraC"/>
</dbReference>
<dbReference type="SUPFAM" id="SSF55136">
    <property type="entry name" value="Probable bacterial effector-binding domain"/>
    <property type="match status" value="1"/>
</dbReference>
<gene>
    <name evidence="5" type="ORF">H8B09_21310</name>
</gene>
<dbReference type="InterPro" id="IPR018062">
    <property type="entry name" value="HTH_AraC-typ_CS"/>
</dbReference>
<dbReference type="PANTHER" id="PTHR47504:SF5">
    <property type="entry name" value="RIGHT ORIGIN-BINDING PROTEIN"/>
    <property type="match status" value="1"/>
</dbReference>
<dbReference type="PROSITE" id="PS00041">
    <property type="entry name" value="HTH_ARAC_FAMILY_1"/>
    <property type="match status" value="1"/>
</dbReference>
<proteinExistence type="predicted"/>
<dbReference type="PANTHER" id="PTHR47504">
    <property type="entry name" value="RIGHT ORIGIN-BINDING PROTEIN"/>
    <property type="match status" value="1"/>
</dbReference>
<dbReference type="Gene3D" id="1.10.10.60">
    <property type="entry name" value="Homeodomain-like"/>
    <property type="match status" value="2"/>
</dbReference>
<reference evidence="5 6" key="1">
    <citation type="submission" date="2020-09" db="EMBL/GenBank/DDBJ databases">
        <title>Paenibacillus sp. strain PR3 16S rRNA gene Genome sequencing and assembly.</title>
        <authorList>
            <person name="Kim J."/>
        </authorList>
    </citation>
    <scope>NUCLEOTIDE SEQUENCE [LARGE SCALE GENOMIC DNA]</scope>
    <source>
        <strain evidence="5 6">PR3</strain>
    </source>
</reference>
<dbReference type="InterPro" id="IPR029441">
    <property type="entry name" value="Cass2"/>
</dbReference>
<evidence type="ECO:0000313" key="5">
    <source>
        <dbReference type="EMBL" id="MBD3921321.1"/>
    </source>
</evidence>
<dbReference type="SMART" id="SM00342">
    <property type="entry name" value="HTH_ARAC"/>
    <property type="match status" value="1"/>
</dbReference>
<organism evidence="5 6">
    <name type="scientific">Paenibacillus terricola</name>
    <dbReference type="NCBI Taxonomy" id="2763503"/>
    <lineage>
        <taxon>Bacteria</taxon>
        <taxon>Bacillati</taxon>
        <taxon>Bacillota</taxon>
        <taxon>Bacilli</taxon>
        <taxon>Bacillales</taxon>
        <taxon>Paenibacillaceae</taxon>
        <taxon>Paenibacillus</taxon>
    </lineage>
</organism>
<dbReference type="Pfam" id="PF14526">
    <property type="entry name" value="Cass2"/>
    <property type="match status" value="1"/>
</dbReference>
<accession>A0ABR8N225</accession>
<feature type="domain" description="HTH araC/xylS-type" evidence="4">
    <location>
        <begin position="3"/>
        <end position="101"/>
    </location>
</feature>
<dbReference type="PRINTS" id="PR00032">
    <property type="entry name" value="HTHARAC"/>
</dbReference>
<dbReference type="Gene3D" id="3.20.80.10">
    <property type="entry name" value="Regulatory factor, effector binding domain"/>
    <property type="match status" value="1"/>
</dbReference>
<dbReference type="SUPFAM" id="SSF46689">
    <property type="entry name" value="Homeodomain-like"/>
    <property type="match status" value="2"/>
</dbReference>
<keyword evidence="3" id="KW-0804">Transcription</keyword>
<keyword evidence="1" id="KW-0805">Transcription regulation</keyword>
<evidence type="ECO:0000256" key="1">
    <source>
        <dbReference type="ARBA" id="ARBA00023015"/>
    </source>
</evidence>
<dbReference type="InterPro" id="IPR050959">
    <property type="entry name" value="MarA-like"/>
</dbReference>
<dbReference type="InterPro" id="IPR009057">
    <property type="entry name" value="Homeodomain-like_sf"/>
</dbReference>
<evidence type="ECO:0000256" key="2">
    <source>
        <dbReference type="ARBA" id="ARBA00023125"/>
    </source>
</evidence>
<evidence type="ECO:0000259" key="4">
    <source>
        <dbReference type="PROSITE" id="PS01124"/>
    </source>
</evidence>
<evidence type="ECO:0000313" key="6">
    <source>
        <dbReference type="Proteomes" id="UP000609346"/>
    </source>
</evidence>
<comment type="caution">
    <text evidence="5">The sequence shown here is derived from an EMBL/GenBank/DDBJ whole genome shotgun (WGS) entry which is preliminary data.</text>
</comment>